<feature type="domain" description="Cation efflux protein cytoplasmic" evidence="10">
    <location>
        <begin position="215"/>
        <end position="288"/>
    </location>
</feature>
<evidence type="ECO:0000259" key="9">
    <source>
        <dbReference type="Pfam" id="PF01545"/>
    </source>
</evidence>
<comment type="caution">
    <text evidence="11">The sequence shown here is derived from an EMBL/GenBank/DDBJ whole genome shotgun (WGS) entry which is preliminary data.</text>
</comment>
<dbReference type="InterPro" id="IPR036837">
    <property type="entry name" value="Cation_efflux_CTD_sf"/>
</dbReference>
<evidence type="ECO:0000259" key="10">
    <source>
        <dbReference type="Pfam" id="PF16916"/>
    </source>
</evidence>
<dbReference type="NCBIfam" id="TIGR01297">
    <property type="entry name" value="CDF"/>
    <property type="match status" value="1"/>
</dbReference>
<dbReference type="SUPFAM" id="SSF160240">
    <property type="entry name" value="Cation efflux protein cytoplasmic domain-like"/>
    <property type="match status" value="1"/>
</dbReference>
<protein>
    <submittedName>
        <fullName evidence="11">Cation diffusion facilitator family transporter</fullName>
    </submittedName>
</protein>
<evidence type="ECO:0000256" key="7">
    <source>
        <dbReference type="ARBA" id="ARBA00023136"/>
    </source>
</evidence>
<evidence type="ECO:0000256" key="2">
    <source>
        <dbReference type="ARBA" id="ARBA00008873"/>
    </source>
</evidence>
<dbReference type="InterPro" id="IPR027469">
    <property type="entry name" value="Cation_efflux_TMD_sf"/>
</dbReference>
<evidence type="ECO:0000256" key="3">
    <source>
        <dbReference type="ARBA" id="ARBA00022448"/>
    </source>
</evidence>
<comment type="similarity">
    <text evidence="2">Belongs to the cation diffusion facilitator (CDF) transporter (TC 2.A.4) family. SLC30A subfamily.</text>
</comment>
<feature type="transmembrane region" description="Helical" evidence="8">
    <location>
        <begin position="186"/>
        <end position="203"/>
    </location>
</feature>
<keyword evidence="7 8" id="KW-0472">Membrane</keyword>
<dbReference type="Pfam" id="PF01545">
    <property type="entry name" value="Cation_efflux"/>
    <property type="match status" value="1"/>
</dbReference>
<dbReference type="Proteomes" id="UP001596483">
    <property type="component" value="Unassembled WGS sequence"/>
</dbReference>
<comment type="subcellular location">
    <subcellularLocation>
        <location evidence="1">Membrane</location>
        <topology evidence="1">Multi-pass membrane protein</topology>
    </subcellularLocation>
</comment>
<sequence length="302" mass="32623">MGHDHGHSHSHATSNKKALFWAFILITAFMAVEFIGGFMTNSLALLSDAGHMLSDSAALGLSFLAILLGARKPTGEKSFGYRRFEILAAAINGIALIVIAAVIMFEAVRRFMAPPEVQSTGMLVIAVIGLLVNIAAAFILMRGEKDDNLNVRSAFLHVIGDMLGSVGAITAAILMILFGWWIADPIASIIVSILVLVSGWRVTKDAANVLMESTPDGINPEEVRKSLEELDAVTDVHDLHVWSITPEEPLLSCHMTIDGQGDPDRILRDAHRILHDRYSIEHSTIQLETDGGGCPSPHGTCN</sequence>
<feature type="domain" description="Cation efflux protein transmembrane" evidence="9">
    <location>
        <begin position="20"/>
        <end position="211"/>
    </location>
</feature>
<accession>A0ABW2NEU5</accession>
<dbReference type="RefSeq" id="WP_157297485.1">
    <property type="nucleotide sequence ID" value="NZ_JBHTCT010000011.1"/>
</dbReference>
<evidence type="ECO:0000256" key="6">
    <source>
        <dbReference type="ARBA" id="ARBA00023065"/>
    </source>
</evidence>
<keyword evidence="12" id="KW-1185">Reference proteome</keyword>
<name>A0ABW2NEU5_9BACL</name>
<keyword evidence="5 8" id="KW-1133">Transmembrane helix</keyword>
<dbReference type="Pfam" id="PF16916">
    <property type="entry name" value="ZT_dimer"/>
    <property type="match status" value="1"/>
</dbReference>
<evidence type="ECO:0000256" key="5">
    <source>
        <dbReference type="ARBA" id="ARBA00022989"/>
    </source>
</evidence>
<evidence type="ECO:0000256" key="8">
    <source>
        <dbReference type="SAM" id="Phobius"/>
    </source>
</evidence>
<feature type="transmembrane region" description="Helical" evidence="8">
    <location>
        <begin position="18"/>
        <end position="39"/>
    </location>
</feature>
<dbReference type="InterPro" id="IPR027470">
    <property type="entry name" value="Cation_efflux_CTD"/>
</dbReference>
<dbReference type="PANTHER" id="PTHR11562:SF17">
    <property type="entry name" value="RE54080P-RELATED"/>
    <property type="match status" value="1"/>
</dbReference>
<keyword evidence="4 8" id="KW-0812">Transmembrane</keyword>
<feature type="transmembrane region" description="Helical" evidence="8">
    <location>
        <begin position="86"/>
        <end position="108"/>
    </location>
</feature>
<keyword evidence="3" id="KW-0813">Transport</keyword>
<dbReference type="Gene3D" id="1.20.1510.10">
    <property type="entry name" value="Cation efflux protein transmembrane domain"/>
    <property type="match status" value="1"/>
</dbReference>
<organism evidence="11 12">
    <name type="scientific">Bhargavaea changchunensis</name>
    <dbReference type="NCBI Taxonomy" id="2134037"/>
    <lineage>
        <taxon>Bacteria</taxon>
        <taxon>Bacillati</taxon>
        <taxon>Bacillota</taxon>
        <taxon>Bacilli</taxon>
        <taxon>Bacillales</taxon>
        <taxon>Caryophanaceae</taxon>
        <taxon>Bhargavaea</taxon>
    </lineage>
</organism>
<keyword evidence="6" id="KW-0406">Ion transport</keyword>
<evidence type="ECO:0000256" key="1">
    <source>
        <dbReference type="ARBA" id="ARBA00004141"/>
    </source>
</evidence>
<feature type="transmembrane region" description="Helical" evidence="8">
    <location>
        <begin position="153"/>
        <end position="180"/>
    </location>
</feature>
<evidence type="ECO:0000256" key="4">
    <source>
        <dbReference type="ARBA" id="ARBA00022692"/>
    </source>
</evidence>
<reference evidence="12" key="1">
    <citation type="journal article" date="2019" name="Int. J. Syst. Evol. Microbiol.">
        <title>The Global Catalogue of Microorganisms (GCM) 10K type strain sequencing project: providing services to taxonomists for standard genome sequencing and annotation.</title>
        <authorList>
            <consortium name="The Broad Institute Genomics Platform"/>
            <consortium name="The Broad Institute Genome Sequencing Center for Infectious Disease"/>
            <person name="Wu L."/>
            <person name="Ma J."/>
        </authorList>
    </citation>
    <scope>NUCLEOTIDE SEQUENCE [LARGE SCALE GENOMIC DNA]</scope>
    <source>
        <strain evidence="12">JCM 4738</strain>
    </source>
</reference>
<dbReference type="InterPro" id="IPR058533">
    <property type="entry name" value="Cation_efflux_TM"/>
</dbReference>
<gene>
    <name evidence="11" type="ORF">ACFQQH_05930</name>
</gene>
<feature type="transmembrane region" description="Helical" evidence="8">
    <location>
        <begin position="51"/>
        <end position="70"/>
    </location>
</feature>
<dbReference type="EMBL" id="JBHTCT010000011">
    <property type="protein sequence ID" value="MFC7364667.1"/>
    <property type="molecule type" value="Genomic_DNA"/>
</dbReference>
<evidence type="ECO:0000313" key="12">
    <source>
        <dbReference type="Proteomes" id="UP001596483"/>
    </source>
</evidence>
<proteinExistence type="inferred from homology"/>
<dbReference type="InterPro" id="IPR002524">
    <property type="entry name" value="Cation_efflux"/>
</dbReference>
<dbReference type="InterPro" id="IPR050681">
    <property type="entry name" value="CDF/SLC30A"/>
</dbReference>
<dbReference type="PANTHER" id="PTHR11562">
    <property type="entry name" value="CATION EFFLUX PROTEIN/ ZINC TRANSPORTER"/>
    <property type="match status" value="1"/>
</dbReference>
<dbReference type="SUPFAM" id="SSF161111">
    <property type="entry name" value="Cation efflux protein transmembrane domain-like"/>
    <property type="match status" value="1"/>
</dbReference>
<feature type="transmembrane region" description="Helical" evidence="8">
    <location>
        <begin position="120"/>
        <end position="141"/>
    </location>
</feature>
<evidence type="ECO:0000313" key="11">
    <source>
        <dbReference type="EMBL" id="MFC7364667.1"/>
    </source>
</evidence>